<evidence type="ECO:0000256" key="1">
    <source>
        <dbReference type="SAM" id="Phobius"/>
    </source>
</evidence>
<feature type="transmembrane region" description="Helical" evidence="1">
    <location>
        <begin position="20"/>
        <end position="52"/>
    </location>
</feature>
<feature type="transmembrane region" description="Helical" evidence="1">
    <location>
        <begin position="73"/>
        <end position="98"/>
    </location>
</feature>
<keyword evidence="3" id="KW-1185">Reference proteome</keyword>
<protein>
    <submittedName>
        <fullName evidence="2">ABC-2 transporter permease</fullName>
    </submittedName>
</protein>
<accession>A0A4Q0I339</accession>
<sequence length="203" mass="22124">MKALLLKDFYTLIKQIKIYIVMIIVFACIPGNSIAAIAMVYAAMLPITALAYDERSKWDSLALMMPYSDRSIVLSKYILGYIAVAAAFLISIVAQIAITLIKNTAFEPEGIVSLILIACIATVVQAVNLPSMFKFGVEKGRLAFFVLVGIITGVGMVIGDRLAGFLSTSYINIITAMLVTVIFTLAINLISIALSTRIYKKRV</sequence>
<feature type="transmembrane region" description="Helical" evidence="1">
    <location>
        <begin position="110"/>
        <end position="130"/>
    </location>
</feature>
<comment type="caution">
    <text evidence="2">The sequence shown here is derived from an EMBL/GenBank/DDBJ whole genome shotgun (WGS) entry which is preliminary data.</text>
</comment>
<evidence type="ECO:0000313" key="2">
    <source>
        <dbReference type="EMBL" id="RXE58157.1"/>
    </source>
</evidence>
<keyword evidence="1" id="KW-0812">Transmembrane</keyword>
<dbReference type="PROSITE" id="PS51257">
    <property type="entry name" value="PROKAR_LIPOPROTEIN"/>
    <property type="match status" value="1"/>
</dbReference>
<gene>
    <name evidence="2" type="ORF">EFD62_13750</name>
</gene>
<evidence type="ECO:0000313" key="3">
    <source>
        <dbReference type="Proteomes" id="UP000289166"/>
    </source>
</evidence>
<name>A0A4Q0I339_9FIRM</name>
<dbReference type="Proteomes" id="UP000289166">
    <property type="component" value="Unassembled WGS sequence"/>
</dbReference>
<dbReference type="RefSeq" id="WP_128706289.1">
    <property type="nucleotide sequence ID" value="NZ_RLII01000023.1"/>
</dbReference>
<dbReference type="InterPro" id="IPR025699">
    <property type="entry name" value="ABC2_memb-like"/>
</dbReference>
<keyword evidence="1" id="KW-0472">Membrane</keyword>
<feature type="transmembrane region" description="Helical" evidence="1">
    <location>
        <begin position="170"/>
        <end position="194"/>
    </location>
</feature>
<dbReference type="EMBL" id="RLII01000023">
    <property type="protein sequence ID" value="RXE58157.1"/>
    <property type="molecule type" value="Genomic_DNA"/>
</dbReference>
<feature type="transmembrane region" description="Helical" evidence="1">
    <location>
        <begin position="142"/>
        <end position="158"/>
    </location>
</feature>
<proteinExistence type="predicted"/>
<organism evidence="2 3">
    <name type="scientific">Acetivibrio mesophilus</name>
    <dbReference type="NCBI Taxonomy" id="2487273"/>
    <lineage>
        <taxon>Bacteria</taxon>
        <taxon>Bacillati</taxon>
        <taxon>Bacillota</taxon>
        <taxon>Clostridia</taxon>
        <taxon>Eubacteriales</taxon>
        <taxon>Oscillospiraceae</taxon>
        <taxon>Acetivibrio</taxon>
    </lineage>
</organism>
<keyword evidence="1" id="KW-1133">Transmembrane helix</keyword>
<dbReference type="AlphaFoldDB" id="A0A4Q0I339"/>
<dbReference type="OrthoDB" id="1655186at2"/>
<reference evidence="3" key="1">
    <citation type="submission" date="2018-11" db="EMBL/GenBank/DDBJ databases">
        <title>Genome sequencing of a novel mesophilic and cellulolytic organism within the genus Hungateiclostridium.</title>
        <authorList>
            <person name="Rettenmaier R."/>
            <person name="Liebl W."/>
            <person name="Zverlov V."/>
        </authorList>
    </citation>
    <scope>NUCLEOTIDE SEQUENCE [LARGE SCALE GENOMIC DNA]</scope>
    <source>
        <strain evidence="3">N2K1</strain>
    </source>
</reference>
<dbReference type="Pfam" id="PF13346">
    <property type="entry name" value="ABC2_membrane_5"/>
    <property type="match status" value="1"/>
</dbReference>